<comment type="catalytic activity">
    <reaction evidence="6">
        <text>5 isopentenyl diphosphate + (2E,6E)-farnesyl diphosphate = all-trans-octaprenyl diphosphate + 5 diphosphate</text>
        <dbReference type="Rhea" id="RHEA:27798"/>
        <dbReference type="ChEBI" id="CHEBI:33019"/>
        <dbReference type="ChEBI" id="CHEBI:57711"/>
        <dbReference type="ChEBI" id="CHEBI:128769"/>
        <dbReference type="ChEBI" id="CHEBI:175763"/>
        <dbReference type="EC" id="2.5.1.90"/>
    </reaction>
</comment>
<comment type="function">
    <text evidence="7">Supplies octaprenyl diphosphate, the precursor for the side chain of the isoprenoid quinones ubiquinone and menaquinone.</text>
</comment>
<dbReference type="GO" id="GO:0106350">
    <property type="term" value="F:all-trans-octaprenyl-diphosphate synthase activity"/>
    <property type="evidence" value="ECO:0007669"/>
    <property type="project" value="UniProtKB-EC"/>
</dbReference>
<dbReference type="AlphaFoldDB" id="A0A8G0ZT63"/>
<dbReference type="KEGG" id="nsm:JO391_14725"/>
<evidence type="ECO:0000256" key="11">
    <source>
        <dbReference type="ARBA" id="ARBA00083124"/>
    </source>
</evidence>
<evidence type="ECO:0000256" key="6">
    <source>
        <dbReference type="ARBA" id="ARBA00051506"/>
    </source>
</evidence>
<dbReference type="SUPFAM" id="SSF48576">
    <property type="entry name" value="Terpenoid synthases"/>
    <property type="match status" value="1"/>
</dbReference>
<comment type="similarity">
    <text evidence="2 12">Belongs to the FPP/GGPP synthase family.</text>
</comment>
<proteinExistence type="inferred from homology"/>
<evidence type="ECO:0000313" key="13">
    <source>
        <dbReference type="EMBL" id="QYZ68990.1"/>
    </source>
</evidence>
<dbReference type="PANTHER" id="PTHR12001">
    <property type="entry name" value="GERANYLGERANYL PYROPHOSPHATE SYNTHASE"/>
    <property type="match status" value="1"/>
</dbReference>
<keyword evidence="4" id="KW-0479">Metal-binding</keyword>
<sequence>MSLDESTQEAARKPHDRLADWLAADMDAVNGLIRERMASEHAPRIPEVSAHLIEAGGKRLRPMLVLAAARLCGYGGPFHVHLAATVEFIHTATLLHDDVVDESQRRRGRPTANLLWDNKSSVLVGDYLFARAFQLMVEPGSLRVLSILSDAAATIAEGEVLQLMAAQDLGTDEATYLKVIRGKTAALFSAATEAGAVIAGADEGRVQALRTYGDALGIAFQIVDDLLDYGGADAALGKNTGDDFRERKVTLPVIKAVARANPEERAFWSRVIEKGDQREGDLEEARRLMDRHGAMAAARAEALDWAARARAAMAGLPDEPLREMLEDLAAYVVARIS</sequence>
<evidence type="ECO:0000256" key="12">
    <source>
        <dbReference type="RuleBase" id="RU004466"/>
    </source>
</evidence>
<protein>
    <recommendedName>
        <fullName evidence="9">Octaprenyl diphosphate synthase</fullName>
        <ecNumber evidence="8">2.5.1.90</ecNumber>
    </recommendedName>
    <alternativeName>
        <fullName evidence="11">All-trans-octaprenyl-diphosphate synthase</fullName>
    </alternativeName>
    <alternativeName>
        <fullName evidence="10">Octaprenyl pyrophosphate synthase</fullName>
    </alternativeName>
</protein>
<name>A0A8G0ZT63_9RHOB</name>
<evidence type="ECO:0000256" key="4">
    <source>
        <dbReference type="ARBA" id="ARBA00022723"/>
    </source>
</evidence>
<gene>
    <name evidence="13" type="ORF">JO391_14725</name>
</gene>
<evidence type="ECO:0000256" key="9">
    <source>
        <dbReference type="ARBA" id="ARBA00072473"/>
    </source>
</evidence>
<evidence type="ECO:0000256" key="8">
    <source>
        <dbReference type="ARBA" id="ARBA00066511"/>
    </source>
</evidence>
<dbReference type="SFLD" id="SFLDS00005">
    <property type="entry name" value="Isoprenoid_Synthase_Type_I"/>
    <property type="match status" value="1"/>
</dbReference>
<organism evidence="13 14">
    <name type="scientific">Neotabrizicola shimadae</name>
    <dbReference type="NCBI Taxonomy" id="2807096"/>
    <lineage>
        <taxon>Bacteria</taxon>
        <taxon>Pseudomonadati</taxon>
        <taxon>Pseudomonadota</taxon>
        <taxon>Alphaproteobacteria</taxon>
        <taxon>Rhodobacterales</taxon>
        <taxon>Paracoccaceae</taxon>
        <taxon>Neotabrizicola</taxon>
    </lineage>
</organism>
<dbReference type="FunFam" id="1.10.600.10:FF:000002">
    <property type="entry name" value="Octaprenyl diphosphate synthase"/>
    <property type="match status" value="1"/>
</dbReference>
<evidence type="ECO:0000256" key="5">
    <source>
        <dbReference type="ARBA" id="ARBA00022842"/>
    </source>
</evidence>
<reference evidence="13" key="1">
    <citation type="submission" date="2021-02" db="EMBL/GenBank/DDBJ databases">
        <title>Rhodobacter shimadae sp. nov., an aerobic anoxygenic phototrophic bacterium isolated from a hot spring.</title>
        <authorList>
            <person name="Muramatsu S."/>
            <person name="Haruta S."/>
            <person name="Hirose S."/>
            <person name="Hanada S."/>
        </authorList>
    </citation>
    <scope>NUCLEOTIDE SEQUENCE</scope>
    <source>
        <strain evidence="13">N10</strain>
    </source>
</reference>
<keyword evidence="14" id="KW-1185">Reference proteome</keyword>
<comment type="cofactor">
    <cofactor evidence="1">
        <name>Mg(2+)</name>
        <dbReference type="ChEBI" id="CHEBI:18420"/>
    </cofactor>
</comment>
<dbReference type="RefSeq" id="WP_220661209.1">
    <property type="nucleotide sequence ID" value="NZ_CP069370.1"/>
</dbReference>
<dbReference type="Pfam" id="PF00348">
    <property type="entry name" value="polyprenyl_synt"/>
    <property type="match status" value="1"/>
</dbReference>
<evidence type="ECO:0000256" key="1">
    <source>
        <dbReference type="ARBA" id="ARBA00001946"/>
    </source>
</evidence>
<dbReference type="PROSITE" id="PS00723">
    <property type="entry name" value="POLYPRENYL_SYNTHASE_1"/>
    <property type="match status" value="1"/>
</dbReference>
<accession>A0A8G0ZT63</accession>
<dbReference type="PROSITE" id="PS00444">
    <property type="entry name" value="POLYPRENYL_SYNTHASE_2"/>
    <property type="match status" value="1"/>
</dbReference>
<evidence type="ECO:0000256" key="2">
    <source>
        <dbReference type="ARBA" id="ARBA00006706"/>
    </source>
</evidence>
<dbReference type="PANTHER" id="PTHR12001:SF69">
    <property type="entry name" value="ALL TRANS-POLYPRENYL-DIPHOSPHATE SYNTHASE PDSS1"/>
    <property type="match status" value="1"/>
</dbReference>
<dbReference type="CDD" id="cd00685">
    <property type="entry name" value="Trans_IPPS_HT"/>
    <property type="match status" value="1"/>
</dbReference>
<evidence type="ECO:0000256" key="3">
    <source>
        <dbReference type="ARBA" id="ARBA00022679"/>
    </source>
</evidence>
<dbReference type="Proteomes" id="UP000826300">
    <property type="component" value="Chromosome"/>
</dbReference>
<dbReference type="InterPro" id="IPR033749">
    <property type="entry name" value="Polyprenyl_synt_CS"/>
</dbReference>
<dbReference type="EMBL" id="CP069370">
    <property type="protein sequence ID" value="QYZ68990.1"/>
    <property type="molecule type" value="Genomic_DNA"/>
</dbReference>
<dbReference type="GO" id="GO:0008299">
    <property type="term" value="P:isoprenoid biosynthetic process"/>
    <property type="evidence" value="ECO:0007669"/>
    <property type="project" value="InterPro"/>
</dbReference>
<evidence type="ECO:0000256" key="10">
    <source>
        <dbReference type="ARBA" id="ARBA00079637"/>
    </source>
</evidence>
<dbReference type="InterPro" id="IPR008949">
    <property type="entry name" value="Isoprenoid_synthase_dom_sf"/>
</dbReference>
<dbReference type="EC" id="2.5.1.90" evidence="8"/>
<evidence type="ECO:0000313" key="14">
    <source>
        <dbReference type="Proteomes" id="UP000826300"/>
    </source>
</evidence>
<dbReference type="Gene3D" id="1.10.600.10">
    <property type="entry name" value="Farnesyl Diphosphate Synthase"/>
    <property type="match status" value="1"/>
</dbReference>
<dbReference type="GO" id="GO:0046872">
    <property type="term" value="F:metal ion binding"/>
    <property type="evidence" value="ECO:0007669"/>
    <property type="project" value="UniProtKB-KW"/>
</dbReference>
<keyword evidence="3 12" id="KW-0808">Transferase</keyword>
<dbReference type="InterPro" id="IPR000092">
    <property type="entry name" value="Polyprenyl_synt"/>
</dbReference>
<evidence type="ECO:0000256" key="7">
    <source>
        <dbReference type="ARBA" id="ARBA00055029"/>
    </source>
</evidence>
<keyword evidence="5" id="KW-0460">Magnesium</keyword>